<evidence type="ECO:0000256" key="1">
    <source>
        <dbReference type="ARBA" id="ARBA00022679"/>
    </source>
</evidence>
<proteinExistence type="predicted"/>
<keyword evidence="6" id="KW-1185">Reference proteome</keyword>
<dbReference type="KEGG" id="sera:Ser39006_010915"/>
<dbReference type="CDD" id="cd04301">
    <property type="entry name" value="NAT_SF"/>
    <property type="match status" value="1"/>
</dbReference>
<dbReference type="PANTHER" id="PTHR10545">
    <property type="entry name" value="DIAMINE N-ACETYLTRANSFERASE"/>
    <property type="match status" value="1"/>
</dbReference>
<dbReference type="GO" id="GO:0008080">
    <property type="term" value="F:N-acetyltransferase activity"/>
    <property type="evidence" value="ECO:0007669"/>
    <property type="project" value="TreeGrafter"/>
</dbReference>
<dbReference type="KEGG" id="serq:CWC46_10910"/>
<feature type="domain" description="N-acetyltransferase" evidence="3">
    <location>
        <begin position="5"/>
        <end position="155"/>
    </location>
</feature>
<dbReference type="InterPro" id="IPR051016">
    <property type="entry name" value="Diverse_Substrate_AcTransf"/>
</dbReference>
<dbReference type="InterPro" id="IPR000182">
    <property type="entry name" value="GNAT_dom"/>
</dbReference>
<dbReference type="SUPFAM" id="SSF55729">
    <property type="entry name" value="Acyl-CoA N-acyltransferases (Nat)"/>
    <property type="match status" value="1"/>
</dbReference>
<accession>A0A2I5T6S3</accession>
<dbReference type="RefSeq" id="WP_021016551.1">
    <property type="nucleotide sequence ID" value="NZ_CP025084.1"/>
</dbReference>
<dbReference type="STRING" id="104623.Ser39006_03289"/>
<dbReference type="OrthoDB" id="9805924at2"/>
<dbReference type="EMBL" id="CP025084">
    <property type="protein sequence ID" value="AUH04589.1"/>
    <property type="molecule type" value="Genomic_DNA"/>
</dbReference>
<dbReference type="InterPro" id="IPR016181">
    <property type="entry name" value="Acyl_CoA_acyltransferase"/>
</dbReference>
<evidence type="ECO:0000313" key="5">
    <source>
        <dbReference type="EMBL" id="AUH04589.1"/>
    </source>
</evidence>
<reference evidence="5" key="4">
    <citation type="submission" date="2017-11" db="EMBL/GenBank/DDBJ databases">
        <title>Complete genome sequence of Serratia sp. ATCC 39006.</title>
        <authorList>
            <person name="Hampton H.G."/>
            <person name="Jackson S.A."/>
            <person name="Jauregui R."/>
            <person name="Poulter G.T.M."/>
            <person name="Salmond G.P.C."/>
            <person name="Fineran P.C."/>
        </authorList>
    </citation>
    <scope>NUCLEOTIDE SEQUENCE</scope>
    <source>
        <strain evidence="5">ATCC 39006</strain>
    </source>
</reference>
<reference evidence="4 7" key="3">
    <citation type="submission" date="2017-11" db="EMBL/GenBank/DDBJ databases">
        <title>Complete genome sequence of Serratia sp. ATCC 39006 LacA.</title>
        <authorList>
            <person name="Hampton H.G."/>
            <person name="Jackson S.A."/>
            <person name="Jauregui R."/>
            <person name="Poulter G.T.M."/>
            <person name="Salmond G.P.C."/>
            <person name="Fineran P.C."/>
        </authorList>
    </citation>
    <scope>NUCLEOTIDE SEQUENCE [LARGE SCALE GENOMIC DNA]</scope>
    <source>
        <strain evidence="4 7">ATCC 39006</strain>
    </source>
</reference>
<dbReference type="Proteomes" id="UP000017700">
    <property type="component" value="Chromosome"/>
</dbReference>
<evidence type="ECO:0000256" key="2">
    <source>
        <dbReference type="ARBA" id="ARBA00023315"/>
    </source>
</evidence>
<organism evidence="5 6">
    <name type="scientific">Serratia sp. (strain ATCC 39006)</name>
    <name type="common">Prodigiosinella confusarubida</name>
    <dbReference type="NCBI Taxonomy" id="104623"/>
    <lineage>
        <taxon>Bacteria</taxon>
        <taxon>Pseudomonadati</taxon>
        <taxon>Pseudomonadota</taxon>
        <taxon>Gammaproteobacteria</taxon>
        <taxon>Enterobacterales</taxon>
        <taxon>Pectobacteriaceae</taxon>
        <taxon>Prodigiosinella</taxon>
    </lineage>
</organism>
<dbReference type="Pfam" id="PF00583">
    <property type="entry name" value="Acetyltransf_1"/>
    <property type="match status" value="1"/>
</dbReference>
<dbReference type="AlphaFoldDB" id="A0A2I5T6S3"/>
<name>A0A2I5T6S3_SERS3</name>
<reference evidence="5" key="2">
    <citation type="submission" date="2013-09" db="EMBL/GenBank/DDBJ databases">
        <authorList>
            <person name="Wang G."/>
            <person name="Yang Y."/>
            <person name="Su Y."/>
        </authorList>
    </citation>
    <scope>NUCLEOTIDE SEQUENCE</scope>
    <source>
        <strain evidence="5">ATCC 39006</strain>
    </source>
</reference>
<evidence type="ECO:0000313" key="6">
    <source>
        <dbReference type="Proteomes" id="UP000017700"/>
    </source>
</evidence>
<dbReference type="PROSITE" id="PS51186">
    <property type="entry name" value="GNAT"/>
    <property type="match status" value="1"/>
</dbReference>
<keyword evidence="2" id="KW-0012">Acyltransferase</keyword>
<gene>
    <name evidence="4" type="ORF">CWC46_10910</name>
    <name evidence="5" type="ORF">Ser39006_010915</name>
</gene>
<evidence type="ECO:0000313" key="7">
    <source>
        <dbReference type="Proteomes" id="UP000233778"/>
    </source>
</evidence>
<dbReference type="Gene3D" id="3.40.630.30">
    <property type="match status" value="1"/>
</dbReference>
<reference evidence="5 6" key="1">
    <citation type="journal article" date="2013" name="Genome Announc.">
        <title>Draft genome sequence of Serratia sp. strain ATCC 39006, a model bacterium for analysis of the biosynthesis and regulation of prodigiosin, a carbapenem, and gas vesicles.</title>
        <authorList>
            <person name="Fineran P.C."/>
            <person name="Iglesias Cans M.C."/>
            <person name="Ramsay J.P."/>
            <person name="Wilf N.M."/>
            <person name="Cossyleon D."/>
            <person name="McNeil M.B."/>
            <person name="Williamson N.R."/>
            <person name="Monson R.E."/>
            <person name="Becher S.A."/>
            <person name="Stanton J.A."/>
            <person name="Brugger K."/>
            <person name="Brown S.D."/>
            <person name="Salmond G.P."/>
        </authorList>
    </citation>
    <scope>NUCLEOTIDE SEQUENCE [LARGE SCALE GENOMIC DNA]</scope>
    <source>
        <strain evidence="5">ATCC 39006</strain>
        <strain evidence="6">ATCC 39006 / SC 11482</strain>
    </source>
</reference>
<keyword evidence="1 5" id="KW-0808">Transferase</keyword>
<dbReference type="EMBL" id="CP025085">
    <property type="protein sequence ID" value="AUH00269.1"/>
    <property type="molecule type" value="Genomic_DNA"/>
</dbReference>
<dbReference type="PANTHER" id="PTHR10545:SF29">
    <property type="entry name" value="GH14572P-RELATED"/>
    <property type="match status" value="1"/>
</dbReference>
<sequence length="155" mass="17803">MSSGITVRGLDSSDKKAWFELFQGYADFYKVSVSSEIKETVWQWLLDPSHPLEGLLAVTSEGCHVGLAHFRACPRSLSGKDMGFLDDLFINPKFRGLGIADKIFEKLKEISEERNWPVLRWLTQNYNYRGRSFYDKYTGSASDFIMYQLKIDVLA</sequence>
<protein>
    <submittedName>
        <fullName evidence="5">N-acetyltransferase</fullName>
    </submittedName>
</protein>
<evidence type="ECO:0000313" key="4">
    <source>
        <dbReference type="EMBL" id="AUH00269.1"/>
    </source>
</evidence>
<dbReference type="Proteomes" id="UP000233778">
    <property type="component" value="Chromosome"/>
</dbReference>
<evidence type="ECO:0000259" key="3">
    <source>
        <dbReference type="PROSITE" id="PS51186"/>
    </source>
</evidence>